<comment type="caution">
    <text evidence="2">The sequence shown here is derived from an EMBL/GenBank/DDBJ whole genome shotgun (WGS) entry which is preliminary data.</text>
</comment>
<protein>
    <recommendedName>
        <fullName evidence="1">DUF8182 domain-containing protein</fullName>
    </recommendedName>
</protein>
<organism evidence="2">
    <name type="scientific">marine sediment metagenome</name>
    <dbReference type="NCBI Taxonomy" id="412755"/>
    <lineage>
        <taxon>unclassified sequences</taxon>
        <taxon>metagenomes</taxon>
        <taxon>ecological metagenomes</taxon>
    </lineage>
</organism>
<proteinExistence type="predicted"/>
<dbReference type="InterPro" id="IPR058495">
    <property type="entry name" value="DUF8182"/>
</dbReference>
<evidence type="ECO:0000259" key="1">
    <source>
        <dbReference type="Pfam" id="PF26554"/>
    </source>
</evidence>
<reference evidence="2" key="1">
    <citation type="journal article" date="2014" name="Front. Microbiol.">
        <title>High frequency of phylogenetically diverse reductive dehalogenase-homologous genes in deep subseafloor sedimentary metagenomes.</title>
        <authorList>
            <person name="Kawai M."/>
            <person name="Futagami T."/>
            <person name="Toyoda A."/>
            <person name="Takaki Y."/>
            <person name="Nishi S."/>
            <person name="Hori S."/>
            <person name="Arai W."/>
            <person name="Tsubouchi T."/>
            <person name="Morono Y."/>
            <person name="Uchiyama I."/>
            <person name="Ito T."/>
            <person name="Fujiyama A."/>
            <person name="Inagaki F."/>
            <person name="Takami H."/>
        </authorList>
    </citation>
    <scope>NUCLEOTIDE SEQUENCE</scope>
    <source>
        <strain evidence="2">Expedition CK06-06</strain>
    </source>
</reference>
<dbReference type="Pfam" id="PF26554">
    <property type="entry name" value="DUF8182"/>
    <property type="match status" value="1"/>
</dbReference>
<evidence type="ECO:0000313" key="2">
    <source>
        <dbReference type="EMBL" id="GAI33534.1"/>
    </source>
</evidence>
<sequence length="129" mass="14300">RKGCDLALEINLVEQPGIERLFNQRDVDYVSVTPLKTGTSELLEIVKVTDFGNWVMVKAGNMKLTFDKDSGIIVNTSGGGCPDIPHLHAELIDKPLAEVPRPRDIGFTLCARMLERALEECLDLHRGGR</sequence>
<feature type="domain" description="DUF8182" evidence="1">
    <location>
        <begin position="45"/>
        <end position="127"/>
    </location>
</feature>
<accession>X1PRM3</accession>
<gene>
    <name evidence="2" type="ORF">S06H3_43607</name>
</gene>
<dbReference type="EMBL" id="BARV01027064">
    <property type="protein sequence ID" value="GAI33534.1"/>
    <property type="molecule type" value="Genomic_DNA"/>
</dbReference>
<name>X1PRM3_9ZZZZ</name>
<dbReference type="AlphaFoldDB" id="X1PRM3"/>
<feature type="non-terminal residue" evidence="2">
    <location>
        <position position="1"/>
    </location>
</feature>